<keyword evidence="1" id="KW-0732">Signal</keyword>
<dbReference type="AlphaFoldDB" id="A0A0K0XTH5"/>
<evidence type="ECO:0000313" key="3">
    <source>
        <dbReference type="Proteomes" id="UP000066624"/>
    </source>
</evidence>
<dbReference type="Proteomes" id="UP000066624">
    <property type="component" value="Chromosome"/>
</dbReference>
<sequence length="822" mass="85329">MMNARSRYSLTRALLATCVAIGMGSVSAVDTVEAARSTLAGEENLASLRNLPDNDTGLRFLFDSAPDLPIVSSGTSGLNPVQAILYEQNEIQLQIDGRLFCPPSGFILPAGAGGVRLLVKDASDHPVIDTIINNSSSQFLTYFPFGVADLPNVPVLFADPGRSVPCFFESPDGTLGLFGMEDIISQDVIFSSRFEENGMDTRGFTLVYENVSRTQATAGDLFQSNLNYDLVVRLDPGSADIASIGLQELLPMNSAFAGGVFAPDGGFVDVSCQPSNRCDGFILDDEVLRGQIGPLTSDTPEIRIEVTGRLISADSTTGSFARLSAGAVALDASFGTVPASDTAEASVWIVGNGTWIDAGDPINGVVVTGIDPINDTPVGVTVHSWDSDPALSETSPKQGIPVEVSSIEYCSDNCEIPQNWDVLITTPTIDGLIAQIAGQDRIRIEPAAATTEFLTTDPLTAGAEFGLYSEAAGQVRLTFSIPQNRQVSAGVRDAGGAQTQVVIDFDTDAAANIEILDPSIQATAGICTPFSAQVTDQFGNPVQGAVVSAGFVSSPAEPIACSLGNQVTDLDGLVGFEAGSQSAENLQVITSIVGTQINDTAPFNVAPGTPSQLVLSFDVGAGSFAIDEVLPPLVLTVQDQYGNTATSYSQSLLRLELRKGGAGGTEIITGPWSTTFTQGELIINGIDLSSLSASIIGTGRTLEAAARIQGNTVVQSSAPFEITAAEPAMTFELDPSGGAESSQTITATASLSGGVNPTGSIEIRNAANGDVLCSIDVASQTSCSIPPLSAGSYDIQAVYSGDAYNSTVTETISGYTVTDPAP</sequence>
<name>A0A0K0XTH5_9GAMM</name>
<organism evidence="2 3">
    <name type="scientific">Wenzhouxiangella marina</name>
    <dbReference type="NCBI Taxonomy" id="1579979"/>
    <lineage>
        <taxon>Bacteria</taxon>
        <taxon>Pseudomonadati</taxon>
        <taxon>Pseudomonadota</taxon>
        <taxon>Gammaproteobacteria</taxon>
        <taxon>Chromatiales</taxon>
        <taxon>Wenzhouxiangellaceae</taxon>
        <taxon>Wenzhouxiangella</taxon>
    </lineage>
</organism>
<accession>A0A0K0XTH5</accession>
<dbReference type="KEGG" id="wma:WM2015_633"/>
<dbReference type="EMBL" id="CP012154">
    <property type="protein sequence ID" value="AKS41014.1"/>
    <property type="molecule type" value="Genomic_DNA"/>
</dbReference>
<dbReference type="Gene3D" id="2.60.40.10">
    <property type="entry name" value="Immunoglobulins"/>
    <property type="match status" value="1"/>
</dbReference>
<gene>
    <name evidence="2" type="ORF">WM2015_633</name>
</gene>
<dbReference type="SUPFAM" id="SSF49373">
    <property type="entry name" value="Invasin/intimin cell-adhesion fragments"/>
    <property type="match status" value="1"/>
</dbReference>
<feature type="signal peptide" evidence="1">
    <location>
        <begin position="1"/>
        <end position="28"/>
    </location>
</feature>
<feature type="chain" id="PRO_5005454350" evidence="1">
    <location>
        <begin position="29"/>
        <end position="822"/>
    </location>
</feature>
<dbReference type="InterPro" id="IPR008964">
    <property type="entry name" value="Invasin/intimin_cell_adhesion"/>
</dbReference>
<reference evidence="2 3" key="1">
    <citation type="submission" date="2015-07" db="EMBL/GenBank/DDBJ databases">
        <authorList>
            <person name="Noorani M."/>
        </authorList>
    </citation>
    <scope>NUCLEOTIDE SEQUENCE [LARGE SCALE GENOMIC DNA]</scope>
    <source>
        <strain evidence="2 3">KCTC 42284</strain>
    </source>
</reference>
<protein>
    <submittedName>
        <fullName evidence="2">Uncharacterized protein</fullName>
    </submittedName>
</protein>
<proteinExistence type="predicted"/>
<dbReference type="InterPro" id="IPR013783">
    <property type="entry name" value="Ig-like_fold"/>
</dbReference>
<evidence type="ECO:0000256" key="1">
    <source>
        <dbReference type="SAM" id="SignalP"/>
    </source>
</evidence>
<keyword evidence="3" id="KW-1185">Reference proteome</keyword>
<evidence type="ECO:0000313" key="2">
    <source>
        <dbReference type="EMBL" id="AKS41014.1"/>
    </source>
</evidence>